<dbReference type="RefSeq" id="XP_060451328.1">
    <property type="nucleotide sequence ID" value="XM_060582400.1"/>
</dbReference>
<accession>A0AAJ0A2J0</accession>
<keyword evidence="1" id="KW-0472">Membrane</keyword>
<dbReference type="GeneID" id="85467262"/>
<comment type="caution">
    <text evidence="2">The sequence shown here is derived from an EMBL/GenBank/DDBJ whole genome shotgun (WGS) entry which is preliminary data.</text>
</comment>
<proteinExistence type="predicted"/>
<keyword evidence="3" id="KW-1185">Reference proteome</keyword>
<feature type="transmembrane region" description="Helical" evidence="1">
    <location>
        <begin position="95"/>
        <end position="113"/>
    </location>
</feature>
<evidence type="ECO:0000313" key="3">
    <source>
        <dbReference type="Proteomes" id="UP001243989"/>
    </source>
</evidence>
<dbReference type="EMBL" id="JAHMHQ010000001">
    <property type="protein sequence ID" value="KAK1655284.1"/>
    <property type="molecule type" value="Genomic_DNA"/>
</dbReference>
<name>A0AAJ0A2J0_9PEZI</name>
<organism evidence="2 3">
    <name type="scientific">Colletotrichum phormii</name>
    <dbReference type="NCBI Taxonomy" id="359342"/>
    <lineage>
        <taxon>Eukaryota</taxon>
        <taxon>Fungi</taxon>
        <taxon>Dikarya</taxon>
        <taxon>Ascomycota</taxon>
        <taxon>Pezizomycotina</taxon>
        <taxon>Sordariomycetes</taxon>
        <taxon>Hypocreomycetidae</taxon>
        <taxon>Glomerellales</taxon>
        <taxon>Glomerellaceae</taxon>
        <taxon>Colletotrichum</taxon>
        <taxon>Colletotrichum acutatum species complex</taxon>
    </lineage>
</organism>
<keyword evidence="1" id="KW-1133">Transmembrane helix</keyword>
<protein>
    <submittedName>
        <fullName evidence="2">Uncharacterized protein</fullName>
    </submittedName>
</protein>
<reference evidence="2" key="1">
    <citation type="submission" date="2021-06" db="EMBL/GenBank/DDBJ databases">
        <title>Comparative genomics, transcriptomics and evolutionary studies reveal genomic signatures of adaptation to plant cell wall in hemibiotrophic fungi.</title>
        <authorList>
            <consortium name="DOE Joint Genome Institute"/>
            <person name="Baroncelli R."/>
            <person name="Diaz J.F."/>
            <person name="Benocci T."/>
            <person name="Peng M."/>
            <person name="Battaglia E."/>
            <person name="Haridas S."/>
            <person name="Andreopoulos W."/>
            <person name="Labutti K."/>
            <person name="Pangilinan J."/>
            <person name="Floch G.L."/>
            <person name="Makela M.R."/>
            <person name="Henrissat B."/>
            <person name="Grigoriev I.V."/>
            <person name="Crouch J.A."/>
            <person name="De Vries R.P."/>
            <person name="Sukno S.A."/>
            <person name="Thon M.R."/>
        </authorList>
    </citation>
    <scope>NUCLEOTIDE SEQUENCE</scope>
    <source>
        <strain evidence="2">CBS 102054</strain>
    </source>
</reference>
<dbReference type="Proteomes" id="UP001243989">
    <property type="component" value="Unassembled WGS sequence"/>
</dbReference>
<dbReference type="AlphaFoldDB" id="A0AAJ0A2J0"/>
<evidence type="ECO:0000256" key="1">
    <source>
        <dbReference type="SAM" id="Phobius"/>
    </source>
</evidence>
<sequence>MEAMGRIARVGPTGQGSVVGAAKQGIFICTKMCCPQPTGRRQCAFCLGRSSTGLNANPLCSLASAISHLIIRLVSRHPLARPVTAVLLRRSLARLCSLVVVVVAVVVVHRHLLHPRHLHIPTPKSQAREIARTAQQSTHIPIVQCRLRSIGRVRSRGSTFVHSQTINIQQQGFFLCF</sequence>
<keyword evidence="1" id="KW-0812">Transmembrane</keyword>
<evidence type="ECO:0000313" key="2">
    <source>
        <dbReference type="EMBL" id="KAK1655284.1"/>
    </source>
</evidence>
<gene>
    <name evidence="2" type="ORF">BDP81DRAFT_1903</name>
</gene>